<dbReference type="EMBL" id="JAUIQD010000006">
    <property type="protein sequence ID" value="KAK3346640.1"/>
    <property type="molecule type" value="Genomic_DNA"/>
</dbReference>
<dbReference type="AlphaFoldDB" id="A0AAJ0MAW3"/>
<protein>
    <submittedName>
        <fullName evidence="2">Uncharacterized protein</fullName>
    </submittedName>
</protein>
<evidence type="ECO:0000313" key="2">
    <source>
        <dbReference type="EMBL" id="KAK3346640.1"/>
    </source>
</evidence>
<name>A0AAJ0MAW3_9PEZI</name>
<feature type="region of interest" description="Disordered" evidence="1">
    <location>
        <begin position="1"/>
        <end position="149"/>
    </location>
</feature>
<feature type="compositionally biased region" description="Low complexity" evidence="1">
    <location>
        <begin position="139"/>
        <end position="148"/>
    </location>
</feature>
<sequence length="253" mass="26734">MADASSAAAPLPRFPPPPLAPIRPTRGGPHDHPNPENIPRPAIRPRNGLPVNRSITPMSRFSTDSDASSSVGSSDFGSPPRARSGGLRPPPRIRARMPPIPGSPTDETDGGDGISPILSGAPALRAGDKGRLAPPAPATMPETPASPSDDIIPAEHRRVPGLIPRSPLSPIRASFGFITAKRAVRRPVPPPIVVEAPQRGRFQKDNTSPGLESVAIASPPPLGSTKVKSMRKTVFGWWDLGLLERMNTVRGKK</sequence>
<organism evidence="2 3">
    <name type="scientific">Lasiosphaeria hispida</name>
    <dbReference type="NCBI Taxonomy" id="260671"/>
    <lineage>
        <taxon>Eukaryota</taxon>
        <taxon>Fungi</taxon>
        <taxon>Dikarya</taxon>
        <taxon>Ascomycota</taxon>
        <taxon>Pezizomycotina</taxon>
        <taxon>Sordariomycetes</taxon>
        <taxon>Sordariomycetidae</taxon>
        <taxon>Sordariales</taxon>
        <taxon>Lasiosphaeriaceae</taxon>
        <taxon>Lasiosphaeria</taxon>
    </lineage>
</organism>
<accession>A0AAJ0MAW3</accession>
<feature type="compositionally biased region" description="Low complexity" evidence="1">
    <location>
        <begin position="1"/>
        <end position="11"/>
    </location>
</feature>
<keyword evidence="3" id="KW-1185">Reference proteome</keyword>
<feature type="region of interest" description="Disordered" evidence="1">
    <location>
        <begin position="202"/>
        <end position="226"/>
    </location>
</feature>
<comment type="caution">
    <text evidence="2">The sequence shown here is derived from an EMBL/GenBank/DDBJ whole genome shotgun (WGS) entry which is preliminary data.</text>
</comment>
<feature type="compositionally biased region" description="Low complexity" evidence="1">
    <location>
        <begin position="59"/>
        <end position="78"/>
    </location>
</feature>
<reference evidence="2" key="1">
    <citation type="journal article" date="2023" name="Mol. Phylogenet. Evol.">
        <title>Genome-scale phylogeny and comparative genomics of the fungal order Sordariales.</title>
        <authorList>
            <person name="Hensen N."/>
            <person name="Bonometti L."/>
            <person name="Westerberg I."/>
            <person name="Brannstrom I.O."/>
            <person name="Guillou S."/>
            <person name="Cros-Aarteil S."/>
            <person name="Calhoun S."/>
            <person name="Haridas S."/>
            <person name="Kuo A."/>
            <person name="Mondo S."/>
            <person name="Pangilinan J."/>
            <person name="Riley R."/>
            <person name="LaButti K."/>
            <person name="Andreopoulos B."/>
            <person name="Lipzen A."/>
            <person name="Chen C."/>
            <person name="Yan M."/>
            <person name="Daum C."/>
            <person name="Ng V."/>
            <person name="Clum A."/>
            <person name="Steindorff A."/>
            <person name="Ohm R.A."/>
            <person name="Martin F."/>
            <person name="Silar P."/>
            <person name="Natvig D.O."/>
            <person name="Lalanne C."/>
            <person name="Gautier V."/>
            <person name="Ament-Velasquez S.L."/>
            <person name="Kruys A."/>
            <person name="Hutchinson M.I."/>
            <person name="Powell A.J."/>
            <person name="Barry K."/>
            <person name="Miller A.N."/>
            <person name="Grigoriev I.V."/>
            <person name="Debuchy R."/>
            <person name="Gladieux P."/>
            <person name="Hiltunen Thoren M."/>
            <person name="Johannesson H."/>
        </authorList>
    </citation>
    <scope>NUCLEOTIDE SEQUENCE</scope>
    <source>
        <strain evidence="2">CBS 955.72</strain>
    </source>
</reference>
<feature type="compositionally biased region" description="Pro residues" evidence="1">
    <location>
        <begin position="88"/>
        <end position="102"/>
    </location>
</feature>
<evidence type="ECO:0000313" key="3">
    <source>
        <dbReference type="Proteomes" id="UP001275084"/>
    </source>
</evidence>
<reference evidence="2" key="2">
    <citation type="submission" date="2023-06" db="EMBL/GenBank/DDBJ databases">
        <authorList>
            <consortium name="Lawrence Berkeley National Laboratory"/>
            <person name="Haridas S."/>
            <person name="Hensen N."/>
            <person name="Bonometti L."/>
            <person name="Westerberg I."/>
            <person name="Brannstrom I.O."/>
            <person name="Guillou S."/>
            <person name="Cros-Aarteil S."/>
            <person name="Calhoun S."/>
            <person name="Kuo A."/>
            <person name="Mondo S."/>
            <person name="Pangilinan J."/>
            <person name="Riley R."/>
            <person name="Labutti K."/>
            <person name="Andreopoulos B."/>
            <person name="Lipzen A."/>
            <person name="Chen C."/>
            <person name="Yanf M."/>
            <person name="Daum C."/>
            <person name="Ng V."/>
            <person name="Clum A."/>
            <person name="Steindorff A."/>
            <person name="Ohm R."/>
            <person name="Martin F."/>
            <person name="Silar P."/>
            <person name="Natvig D."/>
            <person name="Lalanne C."/>
            <person name="Gautier V."/>
            <person name="Ament-Velasquez S.L."/>
            <person name="Kruys A."/>
            <person name="Hutchinson M.I."/>
            <person name="Powell A.J."/>
            <person name="Barry K."/>
            <person name="Miller A.N."/>
            <person name="Grigoriev I.V."/>
            <person name="Debuchy R."/>
            <person name="Gladieux P."/>
            <person name="Thoren M.H."/>
            <person name="Johannesson H."/>
        </authorList>
    </citation>
    <scope>NUCLEOTIDE SEQUENCE</scope>
    <source>
        <strain evidence="2">CBS 955.72</strain>
    </source>
</reference>
<feature type="compositionally biased region" description="Pro residues" evidence="1">
    <location>
        <begin position="12"/>
        <end position="21"/>
    </location>
</feature>
<gene>
    <name evidence="2" type="ORF">B0T25DRAFT_571765</name>
</gene>
<proteinExistence type="predicted"/>
<dbReference type="Proteomes" id="UP001275084">
    <property type="component" value="Unassembled WGS sequence"/>
</dbReference>
<evidence type="ECO:0000256" key="1">
    <source>
        <dbReference type="SAM" id="MobiDB-lite"/>
    </source>
</evidence>